<evidence type="ECO:0000313" key="1">
    <source>
        <dbReference type="EMBL" id="MCI27326.1"/>
    </source>
</evidence>
<feature type="non-terminal residue" evidence="1">
    <location>
        <position position="1"/>
    </location>
</feature>
<protein>
    <submittedName>
        <fullName evidence="1">Uncharacterized protein</fullName>
    </submittedName>
</protein>
<comment type="caution">
    <text evidence="1">The sequence shown here is derived from an EMBL/GenBank/DDBJ whole genome shotgun (WGS) entry which is preliminary data.</text>
</comment>
<accession>A0A392QUX8</accession>
<keyword evidence="2" id="KW-1185">Reference proteome</keyword>
<reference evidence="1 2" key="1">
    <citation type="journal article" date="2018" name="Front. Plant Sci.">
        <title>Red Clover (Trifolium pratense) and Zigzag Clover (T. medium) - A Picture of Genomic Similarities and Differences.</title>
        <authorList>
            <person name="Dluhosova J."/>
            <person name="Istvanek J."/>
            <person name="Nedelnik J."/>
            <person name="Repkova J."/>
        </authorList>
    </citation>
    <scope>NUCLEOTIDE SEQUENCE [LARGE SCALE GENOMIC DNA]</scope>
    <source>
        <strain evidence="2">cv. 10/8</strain>
        <tissue evidence="1">Leaf</tissue>
    </source>
</reference>
<sequence length="53" mass="5715">TPPSGQQHLIWSRSRGCPRGVPQWRDAKDSAHVTGVGKAHCPVALMDLSHQSA</sequence>
<proteinExistence type="predicted"/>
<organism evidence="1 2">
    <name type="scientific">Trifolium medium</name>
    <dbReference type="NCBI Taxonomy" id="97028"/>
    <lineage>
        <taxon>Eukaryota</taxon>
        <taxon>Viridiplantae</taxon>
        <taxon>Streptophyta</taxon>
        <taxon>Embryophyta</taxon>
        <taxon>Tracheophyta</taxon>
        <taxon>Spermatophyta</taxon>
        <taxon>Magnoliopsida</taxon>
        <taxon>eudicotyledons</taxon>
        <taxon>Gunneridae</taxon>
        <taxon>Pentapetalae</taxon>
        <taxon>rosids</taxon>
        <taxon>fabids</taxon>
        <taxon>Fabales</taxon>
        <taxon>Fabaceae</taxon>
        <taxon>Papilionoideae</taxon>
        <taxon>50 kb inversion clade</taxon>
        <taxon>NPAAA clade</taxon>
        <taxon>Hologalegina</taxon>
        <taxon>IRL clade</taxon>
        <taxon>Trifolieae</taxon>
        <taxon>Trifolium</taxon>
    </lineage>
</organism>
<dbReference type="AlphaFoldDB" id="A0A392QUX8"/>
<evidence type="ECO:0000313" key="2">
    <source>
        <dbReference type="Proteomes" id="UP000265520"/>
    </source>
</evidence>
<name>A0A392QUX8_9FABA</name>
<dbReference type="Proteomes" id="UP000265520">
    <property type="component" value="Unassembled WGS sequence"/>
</dbReference>
<dbReference type="EMBL" id="LXQA010158670">
    <property type="protein sequence ID" value="MCI27326.1"/>
    <property type="molecule type" value="Genomic_DNA"/>
</dbReference>